<feature type="chain" id="PRO_5039505914" evidence="2">
    <location>
        <begin position="19"/>
        <end position="208"/>
    </location>
</feature>
<feature type="compositionally biased region" description="Pro residues" evidence="1">
    <location>
        <begin position="40"/>
        <end position="54"/>
    </location>
</feature>
<proteinExistence type="predicted"/>
<evidence type="ECO:0000256" key="1">
    <source>
        <dbReference type="SAM" id="MobiDB-lite"/>
    </source>
</evidence>
<dbReference type="RefSeq" id="WP_007078047.1">
    <property type="nucleotide sequence ID" value="NZ_CM001024.1"/>
</dbReference>
<evidence type="ECO:0000256" key="2">
    <source>
        <dbReference type="SAM" id="SignalP"/>
    </source>
</evidence>
<feature type="signal peptide" evidence="2">
    <location>
        <begin position="1"/>
        <end position="18"/>
    </location>
</feature>
<reference evidence="3" key="1">
    <citation type="submission" date="2010-08" db="EMBL/GenBank/DDBJ databases">
        <authorList>
            <person name="Muzny D."/>
            <person name="Qin X."/>
            <person name="Buhay C."/>
            <person name="Dugan-Rocha S."/>
            <person name="Ding Y."/>
            <person name="Chen G."/>
            <person name="Hawes A."/>
            <person name="Holder M."/>
            <person name="Jhangiani S."/>
            <person name="Johnson A."/>
            <person name="Khan Z."/>
            <person name="Li Z."/>
            <person name="Liu W."/>
            <person name="Liu X."/>
            <person name="Perez L."/>
            <person name="Shen H."/>
            <person name="Wang Q."/>
            <person name="Watt J."/>
            <person name="Xi L."/>
            <person name="Xin Y."/>
            <person name="Zhou J."/>
            <person name="Deng J."/>
            <person name="Jiang H."/>
            <person name="Liu Y."/>
            <person name="Qu J."/>
            <person name="Song X.-Z."/>
            <person name="Zhang L."/>
            <person name="Villasana D."/>
            <person name="Johnson A."/>
            <person name="Liu J."/>
            <person name="Liyanage D."/>
            <person name="Lorensuhewa L."/>
            <person name="Robinson T."/>
            <person name="Song A."/>
            <person name="Song B.-B."/>
            <person name="Dinh H."/>
            <person name="Thornton R."/>
            <person name="Coyle M."/>
            <person name="Francisco L."/>
            <person name="Jackson L."/>
            <person name="Javaid M."/>
            <person name="Korchina V."/>
            <person name="Kovar C."/>
            <person name="Mata R."/>
            <person name="Mathew T."/>
            <person name="Ngo R."/>
            <person name="Nguyen L."/>
            <person name="Nguyen N."/>
            <person name="Okwuonu G."/>
            <person name="Ongeri F."/>
            <person name="Pham C."/>
            <person name="Simmons D."/>
            <person name="Wilczek-Boney K."/>
            <person name="Hale W."/>
            <person name="Jakkamsetti A."/>
            <person name="Pham P."/>
            <person name="Ruth R."/>
            <person name="San Lucas F."/>
            <person name="Warren J."/>
            <person name="Zhang J."/>
            <person name="Zhao Z."/>
            <person name="Zhou C."/>
            <person name="Zhu D."/>
            <person name="Lee S."/>
            <person name="Bess C."/>
            <person name="Blankenburg K."/>
            <person name="Forbes L."/>
            <person name="Fu Q."/>
            <person name="Gubbala S."/>
            <person name="Hirani K."/>
            <person name="Jayaseelan J.C."/>
            <person name="Lara F."/>
            <person name="Munidasa M."/>
            <person name="Palculict T."/>
            <person name="Patil S."/>
            <person name="Pu L.-L."/>
            <person name="Saada N."/>
            <person name="Tang L."/>
            <person name="Weissenberger G."/>
            <person name="Zhu Y."/>
            <person name="Hemphill L."/>
            <person name="Shang Y."/>
            <person name="Youmans B."/>
            <person name="Ayvaz T."/>
            <person name="Ross M."/>
            <person name="Santibanez J."/>
            <person name="Aqrawi P."/>
            <person name="Gross S."/>
            <person name="Joshi V."/>
            <person name="Fowler G."/>
            <person name="Nazareth L."/>
            <person name="Reid J."/>
            <person name="Worley K."/>
            <person name="Petrosino J."/>
            <person name="Highlander S."/>
            <person name="Gibbs R."/>
        </authorList>
    </citation>
    <scope>NUCLEOTIDE SEQUENCE [LARGE SCALE GENOMIC DNA]</scope>
    <source>
        <strain evidence="3">DSM 15272</strain>
    </source>
</reference>
<evidence type="ECO:0000313" key="3">
    <source>
        <dbReference type="EMBL" id="EFQ84309.1"/>
    </source>
</evidence>
<dbReference type="eggNOG" id="ENOG5031XGP">
    <property type="taxonomic scope" value="Bacteria"/>
</dbReference>
<comment type="caution">
    <text evidence="3">The sequence shown here is derived from an EMBL/GenBank/DDBJ whole genome shotgun (WGS) entry which is preliminary data.</text>
</comment>
<sequence length="208" mass="21315">MRILLLAPVLALVLTACGSDPDDPAPTPTPTASPTATTPAPTPSPTPSPSPPTAPLELAPGRVGPVEVGMTQAEAAATGLFEVDVPPPEGCEGVRPLAWAEPYTGLVDVLSSADGTIISMGVLGDTTLATDTGIRVGSTHRDIVAAYGDRATEPAAAGFGQTGVYVQDGDAWIGFLFDVDPSLMDLAYTVTFMEVTRGEQPRLIRSGC</sequence>
<gene>
    <name evidence="3" type="ORF">HMPREF0063_11025</name>
</gene>
<keyword evidence="2" id="KW-0732">Signal</keyword>
<dbReference type="PROSITE" id="PS51257">
    <property type="entry name" value="PROKAR_LIPOPROTEIN"/>
    <property type="match status" value="1"/>
</dbReference>
<dbReference type="EMBL" id="ACLF03000003">
    <property type="protein sequence ID" value="EFQ84309.1"/>
    <property type="molecule type" value="Genomic_DNA"/>
</dbReference>
<dbReference type="AlphaFoldDB" id="E2S939"/>
<keyword evidence="4" id="KW-1185">Reference proteome</keyword>
<feature type="region of interest" description="Disordered" evidence="1">
    <location>
        <begin position="19"/>
        <end position="61"/>
    </location>
</feature>
<protein>
    <submittedName>
        <fullName evidence="3">Uncharacterized protein</fullName>
    </submittedName>
</protein>
<dbReference type="HOGENOM" id="CLU_1318666_0_0_11"/>
<dbReference type="STRING" id="585531.HMPREF0063_11025"/>
<evidence type="ECO:0000313" key="4">
    <source>
        <dbReference type="Proteomes" id="UP000003111"/>
    </source>
</evidence>
<name>E2S939_9ACTN</name>
<accession>E2S939</accession>
<dbReference type="Proteomes" id="UP000003111">
    <property type="component" value="Unassembled WGS sequence"/>
</dbReference>
<dbReference type="OrthoDB" id="3784097at2"/>
<organism evidence="3 4">
    <name type="scientific">Aeromicrobium marinum DSM 15272</name>
    <dbReference type="NCBI Taxonomy" id="585531"/>
    <lineage>
        <taxon>Bacteria</taxon>
        <taxon>Bacillati</taxon>
        <taxon>Actinomycetota</taxon>
        <taxon>Actinomycetes</taxon>
        <taxon>Propionibacteriales</taxon>
        <taxon>Nocardioidaceae</taxon>
        <taxon>Aeromicrobium</taxon>
    </lineage>
</organism>